<dbReference type="InParanoid" id="A0A0G4EGZ4"/>
<dbReference type="VEuPathDB" id="CryptoDB:Vbra_11677"/>
<organism evidence="2 3">
    <name type="scientific">Vitrella brassicaformis (strain CCMP3155)</name>
    <dbReference type="NCBI Taxonomy" id="1169540"/>
    <lineage>
        <taxon>Eukaryota</taxon>
        <taxon>Sar</taxon>
        <taxon>Alveolata</taxon>
        <taxon>Colpodellida</taxon>
        <taxon>Vitrellaceae</taxon>
        <taxon>Vitrella</taxon>
    </lineage>
</organism>
<feature type="compositionally biased region" description="Basic residues" evidence="1">
    <location>
        <begin position="425"/>
        <end position="437"/>
    </location>
</feature>
<feature type="compositionally biased region" description="Low complexity" evidence="1">
    <location>
        <begin position="384"/>
        <end position="417"/>
    </location>
</feature>
<evidence type="ECO:0000313" key="2">
    <source>
        <dbReference type="EMBL" id="CEL94743.1"/>
    </source>
</evidence>
<feature type="region of interest" description="Disordered" evidence="1">
    <location>
        <begin position="360"/>
        <end position="510"/>
    </location>
</feature>
<evidence type="ECO:0000313" key="3">
    <source>
        <dbReference type="Proteomes" id="UP000041254"/>
    </source>
</evidence>
<keyword evidence="3" id="KW-1185">Reference proteome</keyword>
<protein>
    <submittedName>
        <fullName evidence="2">Uncharacterized protein</fullName>
    </submittedName>
</protein>
<feature type="compositionally biased region" description="Low complexity" evidence="1">
    <location>
        <begin position="198"/>
        <end position="208"/>
    </location>
</feature>
<proteinExistence type="predicted"/>
<feature type="region of interest" description="Disordered" evidence="1">
    <location>
        <begin position="47"/>
        <end position="68"/>
    </location>
</feature>
<name>A0A0G4EGZ4_VITBC</name>
<feature type="region of interest" description="Disordered" evidence="1">
    <location>
        <begin position="191"/>
        <end position="214"/>
    </location>
</feature>
<evidence type="ECO:0000256" key="1">
    <source>
        <dbReference type="SAM" id="MobiDB-lite"/>
    </source>
</evidence>
<sequence length="531" mass="57146">MTSAASTPGRRPSAEDRPLLEGLYGFQGEPHLVSLTKDELVLSLPGASKISPNTPARDDASSPVSAGEGATVVRRVATSTFLRAFVRTPALAGTVPPSIEFQTNAGETIVLRMTYLLEGGNIDPVEMRIAVVTAKKAIRALGHVTLSELRTDAPEAEMKTLVATPLSPKTPASEMIVGRVKTKTTLFRIQKESQPTLASPTKAKSAPASPRPGPLEAVTHLAECWGTVVDGPVDRLEGKGDPQLGGLLCLTLQQDRLQEVVEQQDQDAEKGARLRPLAPPPELLWEEPCVNILAIQLKRTLRDETFPTMTFLCADGVAVALKFEVHKAPETRRSTTTPSSDFTTVLGKWKTGLKRCNIQVDEQREMRHTPGLTAFRPEAPLSPPRSTESLTPLLSPTSPVSQSPSASSPAVASSPELQALVPSPKAKRKAKKKKRPPPPKAAGKTVTQQVKTVPPKAVEEVSLGEPEPLPKKKERVSVGSERALTGQHDKQDSVETANTTPKGEDRKGRSWSCCLKGCLLCLPSLRLFPTR</sequence>
<dbReference type="Proteomes" id="UP000041254">
    <property type="component" value="Unassembled WGS sequence"/>
</dbReference>
<dbReference type="EMBL" id="CDMY01000226">
    <property type="protein sequence ID" value="CEL94743.1"/>
    <property type="molecule type" value="Genomic_DNA"/>
</dbReference>
<gene>
    <name evidence="2" type="ORF">Vbra_11677</name>
</gene>
<accession>A0A0G4EGZ4</accession>
<reference evidence="2 3" key="1">
    <citation type="submission" date="2014-11" db="EMBL/GenBank/DDBJ databases">
        <authorList>
            <person name="Zhu J."/>
            <person name="Qi W."/>
            <person name="Song R."/>
        </authorList>
    </citation>
    <scope>NUCLEOTIDE SEQUENCE [LARGE SCALE GENOMIC DNA]</scope>
</reference>
<dbReference type="AlphaFoldDB" id="A0A0G4EGZ4"/>